<keyword evidence="3" id="KW-1185">Reference proteome</keyword>
<accession>A0ABQ0L384</accession>
<feature type="region of interest" description="Disordered" evidence="1">
    <location>
        <begin position="1"/>
        <end position="72"/>
    </location>
</feature>
<evidence type="ECO:0000256" key="1">
    <source>
        <dbReference type="SAM" id="MobiDB-lite"/>
    </source>
</evidence>
<gene>
    <name evidence="2" type="ORF">MCHLO_03186</name>
</gene>
<sequence>MSDSAEDSETSHNPRPLVTLTGKRHANPNWGGRRANSGRPPKKAKTAAPTHSSRPTPPKRSSPRARRVSNTSLPLIWKNAPVPAFFNPRCAVAMPANTAATTDTHDEAAMPSLTLAEPELGPTSDDPAHLTNADYANLTRNLTFIQENDEFADIMAGDTINGESMFEDLAPADGDDSANIAAQETEASAPQPDSASHTHLKKALKRIKREIKKYGEPLCYIRGDLYDRPRHALFAVRDAAKTGFAPAPFCLMDIFVWLPALLPGAPESFKCDCARRLPLTKHGWNSDPIARRVKSFPRDFFLLTNRFICNPDRVDMPGCGKTFQGTDPHLIAQLPRFTQAAFPGMLPISREAQAHGCLAFLSACGALDKLIVSMMGCTFATRFGPAPCSELFSELQHKHHSETELIYLDGARHFAAASVPQFSAFGDRQGWHGSPPSVHYLRAMFVDSIEAKRVLIERAQACLPGTVLKADHTFDLLKYMGGLRGEKIHTAAYTMNNEFEEIRSHSLVPSKALEFVEDAFIELNEGLKEHGHPVTQLLYSDSPQSLCCFESVCTQTDMYFSGIFVPRKGASVTERRRLPHHCLDGFACL</sequence>
<organism evidence="2 3">
    <name type="scientific">Mycena chlorophos</name>
    <name type="common">Agaric fungus</name>
    <name type="synonym">Agaricus chlorophos</name>
    <dbReference type="NCBI Taxonomy" id="658473"/>
    <lineage>
        <taxon>Eukaryota</taxon>
        <taxon>Fungi</taxon>
        <taxon>Dikarya</taxon>
        <taxon>Basidiomycota</taxon>
        <taxon>Agaricomycotina</taxon>
        <taxon>Agaricomycetes</taxon>
        <taxon>Agaricomycetidae</taxon>
        <taxon>Agaricales</taxon>
        <taxon>Marasmiineae</taxon>
        <taxon>Mycenaceae</taxon>
        <taxon>Mycena</taxon>
    </lineage>
</organism>
<name>A0ABQ0L384_MYCCL</name>
<dbReference type="Proteomes" id="UP000815677">
    <property type="component" value="Unassembled WGS sequence"/>
</dbReference>
<protein>
    <submittedName>
        <fullName evidence="2">Uncharacterized protein</fullName>
    </submittedName>
</protein>
<reference evidence="2" key="1">
    <citation type="submission" date="2014-09" db="EMBL/GenBank/DDBJ databases">
        <title>Genome sequence of the luminous mushroom Mycena chlorophos for searching fungal bioluminescence genes.</title>
        <authorList>
            <person name="Tanaka Y."/>
            <person name="Kasuga D."/>
            <person name="Oba Y."/>
            <person name="Hase S."/>
            <person name="Sato K."/>
            <person name="Oba Y."/>
            <person name="Sakakibara Y."/>
        </authorList>
    </citation>
    <scope>NUCLEOTIDE SEQUENCE</scope>
</reference>
<dbReference type="EMBL" id="DF841561">
    <property type="protein sequence ID" value="GAT45620.1"/>
    <property type="molecule type" value="Genomic_DNA"/>
</dbReference>
<proteinExistence type="predicted"/>
<evidence type="ECO:0000313" key="2">
    <source>
        <dbReference type="EMBL" id="GAT45620.1"/>
    </source>
</evidence>
<evidence type="ECO:0000313" key="3">
    <source>
        <dbReference type="Proteomes" id="UP000815677"/>
    </source>
</evidence>